<keyword evidence="2" id="KW-0238">DNA-binding</keyword>
<dbReference type="AlphaFoldDB" id="A0A858RIU9"/>
<dbReference type="SMART" id="SM00421">
    <property type="entry name" value="HTH_LUXR"/>
    <property type="match status" value="1"/>
</dbReference>
<protein>
    <recommendedName>
        <fullName evidence="4">HTH luxR-type domain-containing protein</fullName>
    </recommendedName>
</protein>
<dbReference type="Gene3D" id="1.25.40.10">
    <property type="entry name" value="Tetratricopeptide repeat domain"/>
    <property type="match status" value="2"/>
</dbReference>
<dbReference type="InterPro" id="IPR016032">
    <property type="entry name" value="Sig_transdc_resp-reg_C-effctor"/>
</dbReference>
<dbReference type="PROSITE" id="PS00622">
    <property type="entry name" value="HTH_LUXR_1"/>
    <property type="match status" value="1"/>
</dbReference>
<dbReference type="PANTHER" id="PTHR43214:SF24">
    <property type="entry name" value="TRANSCRIPTIONAL REGULATORY PROTEIN NARL-RELATED"/>
    <property type="match status" value="1"/>
</dbReference>
<reference evidence="5 6" key="1">
    <citation type="submission" date="2020-04" db="EMBL/GenBank/DDBJ databases">
        <title>Luteolibacter sp. G-1-1-1 isolated from soil.</title>
        <authorList>
            <person name="Dahal R.H."/>
        </authorList>
    </citation>
    <scope>NUCLEOTIDE SEQUENCE [LARGE SCALE GENOMIC DNA]</scope>
    <source>
        <strain evidence="5 6">G-1-1-1</strain>
    </source>
</reference>
<evidence type="ECO:0000256" key="2">
    <source>
        <dbReference type="ARBA" id="ARBA00023125"/>
    </source>
</evidence>
<proteinExistence type="predicted"/>
<name>A0A858RIU9_9BACT</name>
<dbReference type="InterPro" id="IPR011990">
    <property type="entry name" value="TPR-like_helical_dom_sf"/>
</dbReference>
<evidence type="ECO:0000259" key="4">
    <source>
        <dbReference type="PROSITE" id="PS50043"/>
    </source>
</evidence>
<dbReference type="PRINTS" id="PR00038">
    <property type="entry name" value="HTHLUXR"/>
</dbReference>
<dbReference type="GO" id="GO:0006355">
    <property type="term" value="P:regulation of DNA-templated transcription"/>
    <property type="evidence" value="ECO:0007669"/>
    <property type="project" value="InterPro"/>
</dbReference>
<dbReference type="PROSITE" id="PS50043">
    <property type="entry name" value="HTH_LUXR_2"/>
    <property type="match status" value="1"/>
</dbReference>
<dbReference type="CDD" id="cd06170">
    <property type="entry name" value="LuxR_C_like"/>
    <property type="match status" value="1"/>
</dbReference>
<evidence type="ECO:0000256" key="1">
    <source>
        <dbReference type="ARBA" id="ARBA00023015"/>
    </source>
</evidence>
<dbReference type="Pfam" id="PF00196">
    <property type="entry name" value="GerE"/>
    <property type="match status" value="1"/>
</dbReference>
<sequence length="653" mass="71632">MSSCAKADASSSPALEKAALLGREFSLAWLRAAGVSDPEVAVLFDQVILIPAAQHASARFADPSLPRKIVRTIPWSRARDHHLVLAEAAKQQRLAAEVVAEHFEAAHRFDLARAQWMKAGETSCHAGDYKKALRLISRALAIWPWDEAADDRARVLREMARCATNARLTDEARKAWEELADHARDTGKHDLRADALHQLAILSADPVRAGELLAEASKLATRELGPEEAFRHGLAHVDLLVNRVRVAAAKLAFVAVEEAALKSKNPALQSEMLGWKALIAAMAGEAGDATRFVEEGMQIAITHQLPEQVAFAYKRRANIADYAGQYSLEKHSHNVAIRYCRESQTGEEIVCMGCLSYACFRTGDWKEALDTAREVLGQPDLHPGLRAIAGGVRGMIAAFRGEKASAFRHLDEAIRLQRAEGMVGMEFLTLWALAYWHDCQGEGAKACAIYDEIRTLWRESDDLHDSIPGLLFAGAHYADHGRAVQLADCIDIIGEILRKNDLPEARATLLALGAEQARLEGDHEACDKALREAAALQIKAGLPLEQLWIESRHPRAEDHKGVIALATKLGTKPLLARLKGEDCGDSASGLTPRQCEVLSFLATGLTSKEIGDRMGLSTRTVEMHVSRIFERLNCRTRPEAVALAQARGWIKLP</sequence>
<keyword evidence="3" id="KW-0804">Transcription</keyword>
<dbReference type="KEGG" id="luo:HHL09_11320"/>
<accession>A0A858RIU9</accession>
<gene>
    <name evidence="5" type="ORF">HHL09_11320</name>
</gene>
<dbReference type="InterPro" id="IPR000792">
    <property type="entry name" value="Tscrpt_reg_LuxR_C"/>
</dbReference>
<evidence type="ECO:0000313" key="6">
    <source>
        <dbReference type="Proteomes" id="UP000501812"/>
    </source>
</evidence>
<keyword evidence="6" id="KW-1185">Reference proteome</keyword>
<organism evidence="5 6">
    <name type="scientific">Luteolibacter luteus</name>
    <dbReference type="NCBI Taxonomy" id="2728835"/>
    <lineage>
        <taxon>Bacteria</taxon>
        <taxon>Pseudomonadati</taxon>
        <taxon>Verrucomicrobiota</taxon>
        <taxon>Verrucomicrobiia</taxon>
        <taxon>Verrucomicrobiales</taxon>
        <taxon>Verrucomicrobiaceae</taxon>
        <taxon>Luteolibacter</taxon>
    </lineage>
</organism>
<dbReference type="GO" id="GO:0003677">
    <property type="term" value="F:DNA binding"/>
    <property type="evidence" value="ECO:0007669"/>
    <property type="project" value="UniProtKB-KW"/>
</dbReference>
<dbReference type="SUPFAM" id="SSF46894">
    <property type="entry name" value="C-terminal effector domain of the bipartite response regulators"/>
    <property type="match status" value="1"/>
</dbReference>
<evidence type="ECO:0000313" key="5">
    <source>
        <dbReference type="EMBL" id="QJE96349.1"/>
    </source>
</evidence>
<dbReference type="PANTHER" id="PTHR43214">
    <property type="entry name" value="TWO-COMPONENT RESPONSE REGULATOR"/>
    <property type="match status" value="1"/>
</dbReference>
<dbReference type="EMBL" id="CP051774">
    <property type="protein sequence ID" value="QJE96349.1"/>
    <property type="molecule type" value="Genomic_DNA"/>
</dbReference>
<evidence type="ECO:0000256" key="3">
    <source>
        <dbReference type="ARBA" id="ARBA00023163"/>
    </source>
</evidence>
<dbReference type="SUPFAM" id="SSF48452">
    <property type="entry name" value="TPR-like"/>
    <property type="match status" value="3"/>
</dbReference>
<keyword evidence="1" id="KW-0805">Transcription regulation</keyword>
<dbReference type="Gene3D" id="1.10.10.10">
    <property type="entry name" value="Winged helix-like DNA-binding domain superfamily/Winged helix DNA-binding domain"/>
    <property type="match status" value="1"/>
</dbReference>
<dbReference type="Proteomes" id="UP000501812">
    <property type="component" value="Chromosome"/>
</dbReference>
<dbReference type="InterPro" id="IPR036388">
    <property type="entry name" value="WH-like_DNA-bd_sf"/>
</dbReference>
<feature type="domain" description="HTH luxR-type" evidence="4">
    <location>
        <begin position="583"/>
        <end position="648"/>
    </location>
</feature>
<dbReference type="RefSeq" id="WP_169454750.1">
    <property type="nucleotide sequence ID" value="NZ_CP051774.1"/>
</dbReference>
<dbReference type="InterPro" id="IPR039420">
    <property type="entry name" value="WalR-like"/>
</dbReference>